<gene>
    <name evidence="1" type="ORF">LCGC14_1553560</name>
</gene>
<comment type="caution">
    <text evidence="1">The sequence shown here is derived from an EMBL/GenBank/DDBJ whole genome shotgun (WGS) entry which is preliminary data.</text>
</comment>
<reference evidence="1" key="1">
    <citation type="journal article" date="2015" name="Nature">
        <title>Complex archaea that bridge the gap between prokaryotes and eukaryotes.</title>
        <authorList>
            <person name="Spang A."/>
            <person name="Saw J.H."/>
            <person name="Jorgensen S.L."/>
            <person name="Zaremba-Niedzwiedzka K."/>
            <person name="Martijn J."/>
            <person name="Lind A.E."/>
            <person name="van Eijk R."/>
            <person name="Schleper C."/>
            <person name="Guy L."/>
            <person name="Ettema T.J."/>
        </authorList>
    </citation>
    <scope>NUCLEOTIDE SEQUENCE</scope>
</reference>
<evidence type="ECO:0000313" key="1">
    <source>
        <dbReference type="EMBL" id="KKM54226.1"/>
    </source>
</evidence>
<protein>
    <submittedName>
        <fullName evidence="1">Uncharacterized protein</fullName>
    </submittedName>
</protein>
<proteinExistence type="predicted"/>
<accession>A0A0F9JAM3</accession>
<dbReference type="EMBL" id="LAZR01011907">
    <property type="protein sequence ID" value="KKM54226.1"/>
    <property type="molecule type" value="Genomic_DNA"/>
</dbReference>
<sequence>MGIARSFTVADVKGLDVKATEVFRVDADERTVTVFDCRLTPDTLAAVCATFTKWREAQRGTA</sequence>
<name>A0A0F9JAM3_9ZZZZ</name>
<dbReference type="AlphaFoldDB" id="A0A0F9JAM3"/>
<organism evidence="1">
    <name type="scientific">marine sediment metagenome</name>
    <dbReference type="NCBI Taxonomy" id="412755"/>
    <lineage>
        <taxon>unclassified sequences</taxon>
        <taxon>metagenomes</taxon>
        <taxon>ecological metagenomes</taxon>
    </lineage>
</organism>